<dbReference type="PROSITE" id="PS51078">
    <property type="entry name" value="ICLR_ED"/>
    <property type="match status" value="1"/>
</dbReference>
<proteinExistence type="predicted"/>
<protein>
    <submittedName>
        <fullName evidence="6">IclR family transcriptional regulator</fullName>
    </submittedName>
</protein>
<dbReference type="Pfam" id="PF09339">
    <property type="entry name" value="HTH_IclR"/>
    <property type="match status" value="1"/>
</dbReference>
<gene>
    <name evidence="6" type="ORF">SM124_06275</name>
</gene>
<reference evidence="6 7" key="1">
    <citation type="submission" date="2023-11" db="EMBL/GenBank/DDBJ databases">
        <title>Bacillus jintuensis, isolated from a mudflat on the Beibu Gulf coast.</title>
        <authorList>
            <person name="Li M."/>
        </authorList>
    </citation>
    <scope>NUCLEOTIDE SEQUENCE [LARGE SCALE GENOMIC DNA]</scope>
    <source>
        <strain evidence="6 7">31A1R</strain>
    </source>
</reference>
<keyword evidence="3" id="KW-0804">Transcription</keyword>
<dbReference type="Gene3D" id="1.10.10.10">
    <property type="entry name" value="Winged helix-like DNA-binding domain superfamily/Winged helix DNA-binding domain"/>
    <property type="match status" value="1"/>
</dbReference>
<evidence type="ECO:0000313" key="7">
    <source>
        <dbReference type="Proteomes" id="UP001290455"/>
    </source>
</evidence>
<evidence type="ECO:0000256" key="3">
    <source>
        <dbReference type="ARBA" id="ARBA00023163"/>
    </source>
</evidence>
<sequence>MKKMKPEFHYLKPRGGIYIEQNIKTVEKAFFLIEQIADQPRSFTELIDLMSSNKATIHRFVTTLENLGYIAKNQQEKYQLTPKFHSIGSKAVEQFNLIEIAKPYLTQLAFEVNESVLIAGYSNNTVYYLDKIESPAALRIVVEPGKTAPLYSVASGKLYLAHLNEEEREEYFLTQPLTPITERTITNPEHMKKELQEIREKGFAVDHEEWEEYLRGVAFPIYDYTNKLVSALCIAGVSYRFTEEKVSCIVSKGARIAGEISSLLGYVRRERGPVYEKK</sequence>
<dbReference type="Proteomes" id="UP001290455">
    <property type="component" value="Unassembled WGS sequence"/>
</dbReference>
<dbReference type="SUPFAM" id="SSF46785">
    <property type="entry name" value="Winged helix' DNA-binding domain"/>
    <property type="match status" value="1"/>
</dbReference>
<comment type="caution">
    <text evidence="6">The sequence shown here is derived from an EMBL/GenBank/DDBJ whole genome shotgun (WGS) entry which is preliminary data.</text>
</comment>
<dbReference type="InterPro" id="IPR029016">
    <property type="entry name" value="GAF-like_dom_sf"/>
</dbReference>
<evidence type="ECO:0000313" key="6">
    <source>
        <dbReference type="EMBL" id="MDZ5471349.1"/>
    </source>
</evidence>
<dbReference type="SMART" id="SM00346">
    <property type="entry name" value="HTH_ICLR"/>
    <property type="match status" value="1"/>
</dbReference>
<dbReference type="PANTHER" id="PTHR30136:SF24">
    <property type="entry name" value="HTH-TYPE TRANSCRIPTIONAL REPRESSOR ALLR"/>
    <property type="match status" value="1"/>
</dbReference>
<dbReference type="InterPro" id="IPR014757">
    <property type="entry name" value="Tscrpt_reg_IclR_C"/>
</dbReference>
<dbReference type="InterPro" id="IPR005471">
    <property type="entry name" value="Tscrpt_reg_IclR_N"/>
</dbReference>
<evidence type="ECO:0000259" key="4">
    <source>
        <dbReference type="PROSITE" id="PS51077"/>
    </source>
</evidence>
<dbReference type="RefSeq" id="WP_322445647.1">
    <property type="nucleotide sequence ID" value="NZ_JAXOFX010000003.1"/>
</dbReference>
<keyword evidence="2" id="KW-0238">DNA-binding</keyword>
<evidence type="ECO:0000259" key="5">
    <source>
        <dbReference type="PROSITE" id="PS51078"/>
    </source>
</evidence>
<keyword evidence="7" id="KW-1185">Reference proteome</keyword>
<feature type="domain" description="HTH iclR-type" evidence="4">
    <location>
        <begin position="23"/>
        <end position="82"/>
    </location>
</feature>
<evidence type="ECO:0000256" key="1">
    <source>
        <dbReference type="ARBA" id="ARBA00023015"/>
    </source>
</evidence>
<dbReference type="Pfam" id="PF01614">
    <property type="entry name" value="IclR_C"/>
    <property type="match status" value="1"/>
</dbReference>
<name>A0ABU5IW17_9BACI</name>
<dbReference type="SUPFAM" id="SSF55781">
    <property type="entry name" value="GAF domain-like"/>
    <property type="match status" value="1"/>
</dbReference>
<evidence type="ECO:0000256" key="2">
    <source>
        <dbReference type="ARBA" id="ARBA00023125"/>
    </source>
</evidence>
<dbReference type="PANTHER" id="PTHR30136">
    <property type="entry name" value="HELIX-TURN-HELIX TRANSCRIPTIONAL REGULATOR, ICLR FAMILY"/>
    <property type="match status" value="1"/>
</dbReference>
<dbReference type="InterPro" id="IPR050707">
    <property type="entry name" value="HTH_MetabolicPath_Reg"/>
</dbReference>
<accession>A0ABU5IW17</accession>
<feature type="domain" description="IclR-ED" evidence="5">
    <location>
        <begin position="83"/>
        <end position="266"/>
    </location>
</feature>
<dbReference type="EMBL" id="JAXOFX010000003">
    <property type="protein sequence ID" value="MDZ5471349.1"/>
    <property type="molecule type" value="Genomic_DNA"/>
</dbReference>
<dbReference type="InterPro" id="IPR036390">
    <property type="entry name" value="WH_DNA-bd_sf"/>
</dbReference>
<dbReference type="InterPro" id="IPR036388">
    <property type="entry name" value="WH-like_DNA-bd_sf"/>
</dbReference>
<keyword evidence="1" id="KW-0805">Transcription regulation</keyword>
<dbReference type="Gene3D" id="3.30.450.40">
    <property type="match status" value="1"/>
</dbReference>
<organism evidence="6 7">
    <name type="scientific">Robertmurraya mangrovi</name>
    <dbReference type="NCBI Taxonomy" id="3098077"/>
    <lineage>
        <taxon>Bacteria</taxon>
        <taxon>Bacillati</taxon>
        <taxon>Bacillota</taxon>
        <taxon>Bacilli</taxon>
        <taxon>Bacillales</taxon>
        <taxon>Bacillaceae</taxon>
        <taxon>Robertmurraya</taxon>
    </lineage>
</organism>
<dbReference type="PROSITE" id="PS51077">
    <property type="entry name" value="HTH_ICLR"/>
    <property type="match status" value="1"/>
</dbReference>